<evidence type="ECO:0000256" key="1">
    <source>
        <dbReference type="SAM" id="Phobius"/>
    </source>
</evidence>
<keyword evidence="2" id="KW-0732">Signal</keyword>
<keyword evidence="1" id="KW-0812">Transmembrane</keyword>
<keyword evidence="1" id="KW-0472">Membrane</keyword>
<gene>
    <name evidence="3" type="ORF">SAPIO_CDS5707</name>
</gene>
<dbReference type="OrthoDB" id="4084551at2759"/>
<dbReference type="Proteomes" id="UP000028545">
    <property type="component" value="Unassembled WGS sequence"/>
</dbReference>
<organism evidence="3 4">
    <name type="scientific">Pseudallescheria apiosperma</name>
    <name type="common">Scedosporium apiospermum</name>
    <dbReference type="NCBI Taxonomy" id="563466"/>
    <lineage>
        <taxon>Eukaryota</taxon>
        <taxon>Fungi</taxon>
        <taxon>Dikarya</taxon>
        <taxon>Ascomycota</taxon>
        <taxon>Pezizomycotina</taxon>
        <taxon>Sordariomycetes</taxon>
        <taxon>Hypocreomycetidae</taxon>
        <taxon>Microascales</taxon>
        <taxon>Microascaceae</taxon>
        <taxon>Scedosporium</taxon>
    </lineage>
</organism>
<dbReference type="RefSeq" id="XP_016642294.1">
    <property type="nucleotide sequence ID" value="XM_016787979.1"/>
</dbReference>
<feature type="transmembrane region" description="Helical" evidence="1">
    <location>
        <begin position="226"/>
        <end position="249"/>
    </location>
</feature>
<dbReference type="Pfam" id="PF14610">
    <property type="entry name" value="Psg1"/>
    <property type="match status" value="1"/>
</dbReference>
<reference evidence="3 4" key="1">
    <citation type="journal article" date="2014" name="Genome Announc.">
        <title>Draft genome sequence of the pathogenic fungus Scedosporium apiospermum.</title>
        <authorList>
            <person name="Vandeputte P."/>
            <person name="Ghamrawi S."/>
            <person name="Rechenmann M."/>
            <person name="Iltis A."/>
            <person name="Giraud S."/>
            <person name="Fleury M."/>
            <person name="Thornton C."/>
            <person name="Delhaes L."/>
            <person name="Meyer W."/>
            <person name="Papon N."/>
            <person name="Bouchara J.P."/>
        </authorList>
    </citation>
    <scope>NUCLEOTIDE SEQUENCE [LARGE SCALE GENOMIC DNA]</scope>
    <source>
        <strain evidence="3 4">IHEM 14462</strain>
    </source>
</reference>
<comment type="caution">
    <text evidence="3">The sequence shown here is derived from an EMBL/GenBank/DDBJ whole genome shotgun (WGS) entry which is preliminary data.</text>
</comment>
<evidence type="ECO:0000256" key="2">
    <source>
        <dbReference type="SAM" id="SignalP"/>
    </source>
</evidence>
<evidence type="ECO:0000313" key="3">
    <source>
        <dbReference type="EMBL" id="KEZ42495.1"/>
    </source>
</evidence>
<dbReference type="KEGG" id="sapo:SAPIO_CDS5707"/>
<keyword evidence="1" id="KW-1133">Transmembrane helix</keyword>
<feature type="chain" id="PRO_5001775453" evidence="2">
    <location>
        <begin position="32"/>
        <end position="314"/>
    </location>
</feature>
<proteinExistence type="predicted"/>
<dbReference type="OMA" id="IGWFVWW"/>
<dbReference type="VEuPathDB" id="FungiDB:SAPIO_CDS5707"/>
<sequence length="314" mass="33423">MALTTTSSSFLSVRGITTTLVLPLLLLTSCGQTSVLPRQQDKKILPWVTVDANGAFKTITPTVQGGKTTSAFPGNTAVPTADSNGAGAFLVCNEETGSHGAYQPFCAPENGAEAEVGKTYFITWDAGFFQRPETQVMLQGNYLSPDPDPGIADTGFSSEKFGASKGFFAWSPGAGDVDLPEVKSTDVRFFLAYLYPNGTIRDKDPGPKVLLHISGKEKGHKKNVTAIAVGVAVGIVVLGVIIGLAWFFLKKRVKLGGSRNSGGYGVRRSKTQRSAGIALDASPSFQREDVDFSRAAGRNVFREEVARQDKGTGY</sequence>
<name>A0A084G583_PSEDA</name>
<dbReference type="InterPro" id="IPR028000">
    <property type="entry name" value="Pma1"/>
</dbReference>
<accession>A0A084G583</accession>
<dbReference type="AlphaFoldDB" id="A0A084G583"/>
<dbReference type="EMBL" id="JOWA01000099">
    <property type="protein sequence ID" value="KEZ42495.1"/>
    <property type="molecule type" value="Genomic_DNA"/>
</dbReference>
<evidence type="ECO:0000313" key="4">
    <source>
        <dbReference type="Proteomes" id="UP000028545"/>
    </source>
</evidence>
<feature type="signal peptide" evidence="2">
    <location>
        <begin position="1"/>
        <end position="31"/>
    </location>
</feature>
<dbReference type="GeneID" id="27724779"/>
<dbReference type="HOGENOM" id="CLU_038276_0_1_1"/>
<protein>
    <submittedName>
        <fullName evidence="3">Uncharacterized protein</fullName>
    </submittedName>
</protein>
<keyword evidence="4" id="KW-1185">Reference proteome</keyword>